<name>A0ABV0PAL8_9TELE</name>
<gene>
    <name evidence="1" type="ORF">GOODEAATRI_001797</name>
</gene>
<proteinExistence type="predicted"/>
<dbReference type="Proteomes" id="UP001476798">
    <property type="component" value="Unassembled WGS sequence"/>
</dbReference>
<evidence type="ECO:0000313" key="2">
    <source>
        <dbReference type="Proteomes" id="UP001476798"/>
    </source>
</evidence>
<reference evidence="1 2" key="1">
    <citation type="submission" date="2021-06" db="EMBL/GenBank/DDBJ databases">
        <authorList>
            <person name="Palmer J.M."/>
        </authorList>
    </citation>
    <scope>NUCLEOTIDE SEQUENCE [LARGE SCALE GENOMIC DNA]</scope>
    <source>
        <strain evidence="1 2">GA_2019</strain>
        <tissue evidence="1">Muscle</tissue>
    </source>
</reference>
<sequence>MLPPNYSGNTDKKANSLENYSGSKKRLLHYFVLLISGKIYSRNSQNTFSKDLVLCFLLPTNVADTTNLSTTLASPHFHQRATGAPIFLKQLTRSELRWQHPTLKWLP</sequence>
<dbReference type="EMBL" id="JAHRIO010070024">
    <property type="protein sequence ID" value="MEQ2180498.1"/>
    <property type="molecule type" value="Genomic_DNA"/>
</dbReference>
<protein>
    <submittedName>
        <fullName evidence="1">Uncharacterized protein</fullName>
    </submittedName>
</protein>
<keyword evidence="2" id="KW-1185">Reference proteome</keyword>
<organism evidence="1 2">
    <name type="scientific">Goodea atripinnis</name>
    <dbReference type="NCBI Taxonomy" id="208336"/>
    <lineage>
        <taxon>Eukaryota</taxon>
        <taxon>Metazoa</taxon>
        <taxon>Chordata</taxon>
        <taxon>Craniata</taxon>
        <taxon>Vertebrata</taxon>
        <taxon>Euteleostomi</taxon>
        <taxon>Actinopterygii</taxon>
        <taxon>Neopterygii</taxon>
        <taxon>Teleostei</taxon>
        <taxon>Neoteleostei</taxon>
        <taxon>Acanthomorphata</taxon>
        <taxon>Ovalentaria</taxon>
        <taxon>Atherinomorphae</taxon>
        <taxon>Cyprinodontiformes</taxon>
        <taxon>Goodeidae</taxon>
        <taxon>Goodea</taxon>
    </lineage>
</organism>
<evidence type="ECO:0000313" key="1">
    <source>
        <dbReference type="EMBL" id="MEQ2180498.1"/>
    </source>
</evidence>
<accession>A0ABV0PAL8</accession>
<comment type="caution">
    <text evidence="1">The sequence shown here is derived from an EMBL/GenBank/DDBJ whole genome shotgun (WGS) entry which is preliminary data.</text>
</comment>